<protein>
    <submittedName>
        <fullName evidence="1">Uncharacterized protein</fullName>
    </submittedName>
</protein>
<dbReference type="AlphaFoldDB" id="X7YKI3"/>
<evidence type="ECO:0000313" key="1">
    <source>
        <dbReference type="EMBL" id="EUA07271.1"/>
    </source>
</evidence>
<proteinExistence type="predicted"/>
<reference evidence="1" key="1">
    <citation type="submission" date="2014-01" db="EMBL/GenBank/DDBJ databases">
        <authorList>
            <person name="Brown-Elliot B."/>
            <person name="Wallace R."/>
            <person name="Lenaerts A."/>
            <person name="Ordway D."/>
            <person name="DeGroote M.A."/>
            <person name="Parker T."/>
            <person name="Sizemore C."/>
            <person name="Tallon L.J."/>
            <person name="Sadzewicz L.K."/>
            <person name="Sengamalay N."/>
            <person name="Fraser C.M."/>
            <person name="Hine E."/>
            <person name="Shefchek K.A."/>
            <person name="Das S.P."/>
            <person name="Tettelin H."/>
        </authorList>
    </citation>
    <scope>NUCLEOTIDE SEQUENCE [LARGE SCALE GENOMIC DNA]</scope>
    <source>
        <strain evidence="1">4042</strain>
    </source>
</reference>
<dbReference type="EMBL" id="JAOB01000093">
    <property type="protein sequence ID" value="EUA07271.1"/>
    <property type="molecule type" value="Genomic_DNA"/>
</dbReference>
<sequence>MMSVIPGAAVPAKSTVPYRSPCTSWLGFWSVAATARAG</sequence>
<organism evidence="1">
    <name type="scientific">Mycobacterium xenopi 4042</name>
    <dbReference type="NCBI Taxonomy" id="1299334"/>
    <lineage>
        <taxon>Bacteria</taxon>
        <taxon>Bacillati</taxon>
        <taxon>Actinomycetota</taxon>
        <taxon>Actinomycetes</taxon>
        <taxon>Mycobacteriales</taxon>
        <taxon>Mycobacteriaceae</taxon>
        <taxon>Mycobacterium</taxon>
    </lineage>
</organism>
<name>X7YKI3_MYCXE</name>
<comment type="caution">
    <text evidence="1">The sequence shown here is derived from an EMBL/GenBank/DDBJ whole genome shotgun (WGS) entry which is preliminary data.</text>
</comment>
<accession>X7YKI3</accession>
<gene>
    <name evidence="1" type="ORF">I553_0157</name>
</gene>